<feature type="non-terminal residue" evidence="2">
    <location>
        <position position="78"/>
    </location>
</feature>
<dbReference type="RefSeq" id="WP_139798120.1">
    <property type="nucleotide sequence ID" value="NZ_MVIC01000215.1"/>
</dbReference>
<organism evidence="2 3">
    <name type="scientific">Mycobacterium noviomagense</name>
    <dbReference type="NCBI Taxonomy" id="459858"/>
    <lineage>
        <taxon>Bacteria</taxon>
        <taxon>Bacillati</taxon>
        <taxon>Actinomycetota</taxon>
        <taxon>Actinomycetes</taxon>
        <taxon>Mycobacteriales</taxon>
        <taxon>Mycobacteriaceae</taxon>
        <taxon>Mycobacterium</taxon>
    </lineage>
</organism>
<evidence type="ECO:0000313" key="3">
    <source>
        <dbReference type="Proteomes" id="UP000192374"/>
    </source>
</evidence>
<evidence type="ECO:0000259" key="1">
    <source>
        <dbReference type="Pfam" id="PF00501"/>
    </source>
</evidence>
<dbReference type="PANTHER" id="PTHR45527:SF1">
    <property type="entry name" value="FATTY ACID SYNTHASE"/>
    <property type="match status" value="1"/>
</dbReference>
<evidence type="ECO:0000313" key="2">
    <source>
        <dbReference type="EMBL" id="ORB05964.1"/>
    </source>
</evidence>
<protein>
    <recommendedName>
        <fullName evidence="1">AMP-dependent synthetase/ligase domain-containing protein</fullName>
    </recommendedName>
</protein>
<dbReference type="PANTHER" id="PTHR45527">
    <property type="entry name" value="NONRIBOSOMAL PEPTIDE SYNTHETASE"/>
    <property type="match status" value="1"/>
</dbReference>
<accession>A0ABX3SY63</accession>
<dbReference type="EMBL" id="MVIC01000215">
    <property type="protein sequence ID" value="ORB05964.1"/>
    <property type="molecule type" value="Genomic_DNA"/>
</dbReference>
<reference evidence="2 3" key="1">
    <citation type="submission" date="2017-02" db="EMBL/GenBank/DDBJ databases">
        <title>The new phylogeny of genus Mycobacterium.</title>
        <authorList>
            <person name="Tortoli E."/>
            <person name="Trovato A."/>
            <person name="Cirillo D.M."/>
        </authorList>
    </citation>
    <scope>NUCLEOTIDE SEQUENCE [LARGE SCALE GENOMIC DNA]</scope>
    <source>
        <strain evidence="2 3">DSM 45145</strain>
    </source>
</reference>
<gene>
    <name evidence="2" type="ORF">BST37_23165</name>
</gene>
<dbReference type="Proteomes" id="UP000192374">
    <property type="component" value="Unassembled WGS sequence"/>
</dbReference>
<proteinExistence type="predicted"/>
<comment type="caution">
    <text evidence="2">The sequence shown here is derived from an EMBL/GenBank/DDBJ whole genome shotgun (WGS) entry which is preliminary data.</text>
</comment>
<sequence>LLIAQRVTALGQTPSAAALLATEGLEQMTLLVGGEPCRQELVDRWSADGRTLINIYGPTESTVYASSSTPLTPGGPMP</sequence>
<feature type="non-terminal residue" evidence="2">
    <location>
        <position position="1"/>
    </location>
</feature>
<keyword evidence="3" id="KW-1185">Reference proteome</keyword>
<dbReference type="InterPro" id="IPR000873">
    <property type="entry name" value="AMP-dep_synth/lig_dom"/>
</dbReference>
<dbReference type="Gene3D" id="3.40.50.980">
    <property type="match status" value="1"/>
</dbReference>
<dbReference type="SUPFAM" id="SSF56801">
    <property type="entry name" value="Acetyl-CoA synthetase-like"/>
    <property type="match status" value="1"/>
</dbReference>
<name>A0ABX3SY63_9MYCO</name>
<dbReference type="Pfam" id="PF00501">
    <property type="entry name" value="AMP-binding"/>
    <property type="match status" value="1"/>
</dbReference>
<feature type="domain" description="AMP-dependent synthetase/ligase" evidence="1">
    <location>
        <begin position="5"/>
        <end position="67"/>
    </location>
</feature>